<dbReference type="Proteomes" id="UP000177925">
    <property type="component" value="Unassembled WGS sequence"/>
</dbReference>
<sequence length="256" mass="28112">MSAGRPPAAVADTLIFSAPPRESVEESARIYQPVAEYLSRVLGKPISYQHSGNWGVYRTRMLAGDYDLVFDGPHFNGFRAEKLQHTVIVKADGAFELALFVRGDYAFVSVQRMAGRTFCTLAPPNLGAMVLFDVFDNPARQPAIVSRGSYEAVYQGVADGHCAGGVMPVAQLEKFDRHGKTRIVYKTPPLPNQAFSAGPRVSPEDRGKIAAALLSSEGRGPLETLRATYKLSHFTTATNEQYKGLAAYLRNEWGYY</sequence>
<protein>
    <recommendedName>
        <fullName evidence="3">Solute-binding protein family 3/N-terminal domain-containing protein</fullName>
    </recommendedName>
</protein>
<evidence type="ECO:0000313" key="2">
    <source>
        <dbReference type="Proteomes" id="UP000177925"/>
    </source>
</evidence>
<dbReference type="EMBL" id="MFSS01000109">
    <property type="protein sequence ID" value="OGI41917.1"/>
    <property type="molecule type" value="Genomic_DNA"/>
</dbReference>
<dbReference type="SUPFAM" id="SSF53850">
    <property type="entry name" value="Periplasmic binding protein-like II"/>
    <property type="match status" value="1"/>
</dbReference>
<evidence type="ECO:0000313" key="1">
    <source>
        <dbReference type="EMBL" id="OGI41917.1"/>
    </source>
</evidence>
<proteinExistence type="predicted"/>
<dbReference type="AlphaFoldDB" id="A0A1F6T9W7"/>
<reference evidence="1 2" key="1">
    <citation type="journal article" date="2016" name="Nat. Commun.">
        <title>Thousands of microbial genomes shed light on interconnected biogeochemical processes in an aquifer system.</title>
        <authorList>
            <person name="Anantharaman K."/>
            <person name="Brown C.T."/>
            <person name="Hug L.A."/>
            <person name="Sharon I."/>
            <person name="Castelle C.J."/>
            <person name="Probst A.J."/>
            <person name="Thomas B.C."/>
            <person name="Singh A."/>
            <person name="Wilkins M.J."/>
            <person name="Karaoz U."/>
            <person name="Brodie E.L."/>
            <person name="Williams K.H."/>
            <person name="Hubbard S.S."/>
            <person name="Banfield J.F."/>
        </authorList>
    </citation>
    <scope>NUCLEOTIDE SEQUENCE [LARGE SCALE GENOMIC DNA]</scope>
</reference>
<dbReference type="STRING" id="1817758.A2150_01345"/>
<gene>
    <name evidence="1" type="ORF">A2150_01345</name>
</gene>
<organism evidence="1 2">
    <name type="scientific">Candidatus Muproteobacteria bacterium RBG_16_64_11</name>
    <dbReference type="NCBI Taxonomy" id="1817758"/>
    <lineage>
        <taxon>Bacteria</taxon>
        <taxon>Pseudomonadati</taxon>
        <taxon>Pseudomonadota</taxon>
        <taxon>Candidatus Muproteobacteria</taxon>
    </lineage>
</organism>
<dbReference type="Gene3D" id="3.40.190.10">
    <property type="entry name" value="Periplasmic binding protein-like II"/>
    <property type="match status" value="2"/>
</dbReference>
<evidence type="ECO:0008006" key="3">
    <source>
        <dbReference type="Google" id="ProtNLM"/>
    </source>
</evidence>
<dbReference type="Pfam" id="PF12974">
    <property type="entry name" value="Phosphonate-bd"/>
    <property type="match status" value="1"/>
</dbReference>
<accession>A0A1F6T9W7</accession>
<name>A0A1F6T9W7_9PROT</name>
<comment type="caution">
    <text evidence="1">The sequence shown here is derived from an EMBL/GenBank/DDBJ whole genome shotgun (WGS) entry which is preliminary data.</text>
</comment>